<dbReference type="EC" id="2.7.1.107" evidence="7"/>
<dbReference type="Gene3D" id="2.60.200.40">
    <property type="match status" value="1"/>
</dbReference>
<dbReference type="GO" id="GO:0005524">
    <property type="term" value="F:ATP binding"/>
    <property type="evidence" value="ECO:0007669"/>
    <property type="project" value="UniProtKB-KW"/>
</dbReference>
<dbReference type="FunFam" id="3.40.50.10330:FF:000003">
    <property type="entry name" value="Diacylglycerol kinase"/>
    <property type="match status" value="1"/>
</dbReference>
<evidence type="ECO:0000256" key="2">
    <source>
        <dbReference type="ARBA" id="ARBA00009280"/>
    </source>
</evidence>
<dbReference type="AlphaFoldDB" id="A0A1Y3AXR5"/>
<evidence type="ECO:0000256" key="4">
    <source>
        <dbReference type="ARBA" id="ARBA00022741"/>
    </source>
</evidence>
<organism evidence="9 10">
    <name type="scientific">Euroglyphus maynei</name>
    <name type="common">Mayne's house dust mite</name>
    <dbReference type="NCBI Taxonomy" id="6958"/>
    <lineage>
        <taxon>Eukaryota</taxon>
        <taxon>Metazoa</taxon>
        <taxon>Ecdysozoa</taxon>
        <taxon>Arthropoda</taxon>
        <taxon>Chelicerata</taxon>
        <taxon>Arachnida</taxon>
        <taxon>Acari</taxon>
        <taxon>Acariformes</taxon>
        <taxon>Sarcoptiformes</taxon>
        <taxon>Astigmata</taxon>
        <taxon>Psoroptidia</taxon>
        <taxon>Analgoidea</taxon>
        <taxon>Pyroglyphidae</taxon>
        <taxon>Pyroglyphinae</taxon>
        <taxon>Euroglyphus</taxon>
    </lineage>
</organism>
<accession>A0A1Y3AXR5</accession>
<gene>
    <name evidence="9" type="ORF">BLA29_002419</name>
</gene>
<evidence type="ECO:0000313" key="9">
    <source>
        <dbReference type="EMBL" id="OTF72216.1"/>
    </source>
</evidence>
<name>A0A1Y3AXR5_EURMA</name>
<keyword evidence="5 7" id="KW-0418">Kinase</keyword>
<keyword evidence="4 7" id="KW-0547">Nucleotide-binding</keyword>
<reference evidence="9 10" key="1">
    <citation type="submission" date="2017-03" db="EMBL/GenBank/DDBJ databases">
        <title>Genome Survey of Euroglyphus maynei.</title>
        <authorList>
            <person name="Arlian L.G."/>
            <person name="Morgan M.S."/>
            <person name="Rider S.D."/>
        </authorList>
    </citation>
    <scope>NUCLEOTIDE SEQUENCE [LARGE SCALE GENOMIC DNA]</scope>
    <source>
        <strain evidence="9">Arlian Lab</strain>
        <tissue evidence="9">Whole body</tissue>
    </source>
</reference>
<dbReference type="EMBL" id="MUJZ01057317">
    <property type="protein sequence ID" value="OTF72216.1"/>
    <property type="molecule type" value="Genomic_DNA"/>
</dbReference>
<dbReference type="PANTHER" id="PTHR11255:SF48">
    <property type="entry name" value="DIACYLGLYCEROL KINASE 1"/>
    <property type="match status" value="1"/>
</dbReference>
<dbReference type="InterPro" id="IPR016064">
    <property type="entry name" value="NAD/diacylglycerol_kinase_sf"/>
</dbReference>
<dbReference type="GO" id="GO:0007200">
    <property type="term" value="P:phospholipase C-activating G protein-coupled receptor signaling pathway"/>
    <property type="evidence" value="ECO:0007669"/>
    <property type="project" value="InterPro"/>
</dbReference>
<evidence type="ECO:0000256" key="6">
    <source>
        <dbReference type="ARBA" id="ARBA00022840"/>
    </source>
</evidence>
<evidence type="ECO:0000259" key="8">
    <source>
        <dbReference type="PROSITE" id="PS50146"/>
    </source>
</evidence>
<keyword evidence="10" id="KW-1185">Reference proteome</keyword>
<dbReference type="InterPro" id="IPR001206">
    <property type="entry name" value="Diacylglycerol_kinase_cat_dom"/>
</dbReference>
<evidence type="ECO:0000256" key="7">
    <source>
        <dbReference type="RuleBase" id="RU361128"/>
    </source>
</evidence>
<dbReference type="SUPFAM" id="SSF111331">
    <property type="entry name" value="NAD kinase/diacylglycerol kinase-like"/>
    <property type="match status" value="1"/>
</dbReference>
<dbReference type="Pfam" id="PF00781">
    <property type="entry name" value="DAGK_cat"/>
    <property type="match status" value="1"/>
</dbReference>
<protein>
    <recommendedName>
        <fullName evidence="7">Diacylglycerol kinase</fullName>
        <shortName evidence="7">DAG kinase</shortName>
        <ecNumber evidence="7">2.7.1.107</ecNumber>
    </recommendedName>
</protein>
<comment type="caution">
    <text evidence="9">The sequence shown here is derived from an EMBL/GenBank/DDBJ whole genome shotgun (WGS) entry which is preliminary data.</text>
</comment>
<dbReference type="OrthoDB" id="6503820at2759"/>
<evidence type="ECO:0000313" key="10">
    <source>
        <dbReference type="Proteomes" id="UP000194236"/>
    </source>
</evidence>
<keyword evidence="6 7" id="KW-0067">ATP-binding</keyword>
<keyword evidence="3 7" id="KW-0808">Transferase</keyword>
<dbReference type="GO" id="GO:0005886">
    <property type="term" value="C:plasma membrane"/>
    <property type="evidence" value="ECO:0007669"/>
    <property type="project" value="TreeGrafter"/>
</dbReference>
<dbReference type="Proteomes" id="UP000194236">
    <property type="component" value="Unassembled WGS sequence"/>
</dbReference>
<dbReference type="InterPro" id="IPR000756">
    <property type="entry name" value="Diacylglycerol_kin_accessory"/>
</dbReference>
<evidence type="ECO:0000256" key="5">
    <source>
        <dbReference type="ARBA" id="ARBA00022777"/>
    </source>
</evidence>
<dbReference type="InterPro" id="IPR037607">
    <property type="entry name" value="DGK"/>
</dbReference>
<sequence>MSPISFQITPLEGQHPLIVLINPKSGGRQGTRILRKFQYLLNPRQVYNIAIKGPYQALSFCKEVSNIRVLCCGGDGTVGWILDTIDKMNFTSIPPIAILPLGTGNDLARCLRWGPGYDNESLNKIMKKVETSNVVMLDRWKIDISSNESSDEKGDPIPSNIFNNYFSIGVDASIAFKFHLEREKHPEKFNSRMKNKMWYFEFATSETFFATCKNLHEDVDIMCDGLQLDLKNGPSLQGIAVLNIPSIYGGSNLWGENVRRNKQQQSTKRSKIKSYGIYHRRSNSSLSGYGESLTNINKDLANAVQDIGDRIIEVIGLENCMHMGQVKAGLRASGRRLAQCSSVVIRTRKRFPMQIDGEPWIQPPCTVRILLDQFTK</sequence>
<dbReference type="PANTHER" id="PTHR11255">
    <property type="entry name" value="DIACYLGLYCEROL KINASE"/>
    <property type="match status" value="1"/>
</dbReference>
<dbReference type="SMART" id="SM00046">
    <property type="entry name" value="DAGKc"/>
    <property type="match status" value="1"/>
</dbReference>
<comment type="catalytic activity">
    <reaction evidence="1 7">
        <text>a 1,2-diacyl-sn-glycerol + ATP = a 1,2-diacyl-sn-glycero-3-phosphate + ADP + H(+)</text>
        <dbReference type="Rhea" id="RHEA:10272"/>
        <dbReference type="ChEBI" id="CHEBI:15378"/>
        <dbReference type="ChEBI" id="CHEBI:17815"/>
        <dbReference type="ChEBI" id="CHEBI:30616"/>
        <dbReference type="ChEBI" id="CHEBI:58608"/>
        <dbReference type="ChEBI" id="CHEBI:456216"/>
        <dbReference type="EC" id="2.7.1.107"/>
    </reaction>
</comment>
<dbReference type="GO" id="GO:0004143">
    <property type="term" value="F:ATP-dependent diacylglycerol kinase activity"/>
    <property type="evidence" value="ECO:0007669"/>
    <property type="project" value="UniProtKB-EC"/>
</dbReference>
<dbReference type="InterPro" id="IPR017438">
    <property type="entry name" value="ATP-NAD_kinase_N"/>
</dbReference>
<dbReference type="SMART" id="SM00045">
    <property type="entry name" value="DAGKa"/>
    <property type="match status" value="1"/>
</dbReference>
<dbReference type="Pfam" id="PF00609">
    <property type="entry name" value="DAGK_acc"/>
    <property type="match status" value="1"/>
</dbReference>
<comment type="similarity">
    <text evidence="2 7">Belongs to the eukaryotic diacylglycerol kinase family.</text>
</comment>
<dbReference type="Gene3D" id="3.40.50.10330">
    <property type="entry name" value="Probable inorganic polyphosphate/atp-NAD kinase, domain 1"/>
    <property type="match status" value="1"/>
</dbReference>
<proteinExistence type="inferred from homology"/>
<dbReference type="PROSITE" id="PS50146">
    <property type="entry name" value="DAGK"/>
    <property type="match status" value="1"/>
</dbReference>
<evidence type="ECO:0000256" key="1">
    <source>
        <dbReference type="ARBA" id="ARBA00001383"/>
    </source>
</evidence>
<feature type="domain" description="DAGKc" evidence="8">
    <location>
        <begin position="12"/>
        <end position="146"/>
    </location>
</feature>
<evidence type="ECO:0000256" key="3">
    <source>
        <dbReference type="ARBA" id="ARBA00022679"/>
    </source>
</evidence>